<feature type="region of interest" description="Disordered" evidence="1">
    <location>
        <begin position="266"/>
        <end position="318"/>
    </location>
</feature>
<gene>
    <name evidence="2" type="ORF">FH972_023217</name>
</gene>
<dbReference type="EMBL" id="VIBQ01000013">
    <property type="protein sequence ID" value="KAB8346171.1"/>
    <property type="molecule type" value="Genomic_DNA"/>
</dbReference>
<protein>
    <submittedName>
        <fullName evidence="2">Uncharacterized protein</fullName>
    </submittedName>
</protein>
<dbReference type="AlphaFoldDB" id="A0A5N6KUW5"/>
<evidence type="ECO:0000313" key="3">
    <source>
        <dbReference type="Proteomes" id="UP000327013"/>
    </source>
</evidence>
<organism evidence="2 3">
    <name type="scientific">Carpinus fangiana</name>
    <dbReference type="NCBI Taxonomy" id="176857"/>
    <lineage>
        <taxon>Eukaryota</taxon>
        <taxon>Viridiplantae</taxon>
        <taxon>Streptophyta</taxon>
        <taxon>Embryophyta</taxon>
        <taxon>Tracheophyta</taxon>
        <taxon>Spermatophyta</taxon>
        <taxon>Magnoliopsida</taxon>
        <taxon>eudicotyledons</taxon>
        <taxon>Gunneridae</taxon>
        <taxon>Pentapetalae</taxon>
        <taxon>rosids</taxon>
        <taxon>fabids</taxon>
        <taxon>Fagales</taxon>
        <taxon>Betulaceae</taxon>
        <taxon>Carpinus</taxon>
    </lineage>
</organism>
<accession>A0A5N6KUW5</accession>
<reference evidence="2 3" key="1">
    <citation type="submission" date="2019-06" db="EMBL/GenBank/DDBJ databases">
        <title>A chromosomal-level reference genome of Carpinus fangiana (Coryloideae, Betulaceae).</title>
        <authorList>
            <person name="Yang X."/>
            <person name="Wang Z."/>
            <person name="Zhang L."/>
            <person name="Hao G."/>
            <person name="Liu J."/>
            <person name="Yang Y."/>
        </authorList>
    </citation>
    <scope>NUCLEOTIDE SEQUENCE [LARGE SCALE GENOMIC DNA]</scope>
    <source>
        <strain evidence="2">Cfa_2016G</strain>
        <tissue evidence="2">Leaf</tissue>
    </source>
</reference>
<sequence length="318" mass="34896">MPMLDTWDTRGLSPRSRRRKRVAGAKGSRCREQYPGTLGRSKKKWSRAKRLARRGSSVSVLKRSPKYGSELGALAATERHTHACFEKFRGSRAIQCASRIHSGHCPCPWRNAGSSQQWLGAEGTKGGCWPLLLCWLALRCVVGASTCCSVRGRHAAALRAPNSPSSGANPHPWLALQTFPEPLDRWRPPVALRATLANAVHVRDTTDHITTTTNRCPYCARRHSRPCLGSATNAKSETAYCFLSASRAPRQAPPHAVRVAWHNFPARQGTGHHRPPSAAPRTHNLRTHPRPTPTSIADRAPPPPLPDTVAAAHEPLVR</sequence>
<evidence type="ECO:0000256" key="1">
    <source>
        <dbReference type="SAM" id="MobiDB-lite"/>
    </source>
</evidence>
<evidence type="ECO:0000313" key="2">
    <source>
        <dbReference type="EMBL" id="KAB8346171.1"/>
    </source>
</evidence>
<name>A0A5N6KUW5_9ROSI</name>
<proteinExistence type="predicted"/>
<keyword evidence="3" id="KW-1185">Reference proteome</keyword>
<feature type="region of interest" description="Disordered" evidence="1">
    <location>
        <begin position="1"/>
        <end position="46"/>
    </location>
</feature>
<comment type="caution">
    <text evidence="2">The sequence shown here is derived from an EMBL/GenBank/DDBJ whole genome shotgun (WGS) entry which is preliminary data.</text>
</comment>
<dbReference type="Proteomes" id="UP000327013">
    <property type="component" value="Unassembled WGS sequence"/>
</dbReference>